<sequence length="84" mass="9039">MAAAGSPATPSHPPQEPRPPELSGGTRRPPEISSSPDGKKDGETQHAKKRVRPLDFNKDCAGLEDVIIEDITEEEVHEDMGPEA</sequence>
<evidence type="ECO:0000256" key="1">
    <source>
        <dbReference type="SAM" id="MobiDB-lite"/>
    </source>
</evidence>
<organism evidence="2 3">
    <name type="scientific">Linum trigynum</name>
    <dbReference type="NCBI Taxonomy" id="586398"/>
    <lineage>
        <taxon>Eukaryota</taxon>
        <taxon>Viridiplantae</taxon>
        <taxon>Streptophyta</taxon>
        <taxon>Embryophyta</taxon>
        <taxon>Tracheophyta</taxon>
        <taxon>Spermatophyta</taxon>
        <taxon>Magnoliopsida</taxon>
        <taxon>eudicotyledons</taxon>
        <taxon>Gunneridae</taxon>
        <taxon>Pentapetalae</taxon>
        <taxon>rosids</taxon>
        <taxon>fabids</taxon>
        <taxon>Malpighiales</taxon>
        <taxon>Linaceae</taxon>
        <taxon>Linum</taxon>
    </lineage>
</organism>
<feature type="region of interest" description="Disordered" evidence="1">
    <location>
        <begin position="1"/>
        <end position="57"/>
    </location>
</feature>
<proteinExistence type="predicted"/>
<name>A0AAV2CX78_9ROSI</name>
<evidence type="ECO:0000313" key="3">
    <source>
        <dbReference type="Proteomes" id="UP001497516"/>
    </source>
</evidence>
<dbReference type="EMBL" id="OZ034814">
    <property type="protein sequence ID" value="CAL1360467.1"/>
    <property type="molecule type" value="Genomic_DNA"/>
</dbReference>
<accession>A0AAV2CX78</accession>
<keyword evidence="3" id="KW-1185">Reference proteome</keyword>
<dbReference type="AlphaFoldDB" id="A0AAV2CX78"/>
<evidence type="ECO:0000313" key="2">
    <source>
        <dbReference type="EMBL" id="CAL1360467.1"/>
    </source>
</evidence>
<protein>
    <submittedName>
        <fullName evidence="2">Uncharacterized protein</fullName>
    </submittedName>
</protein>
<dbReference type="Proteomes" id="UP001497516">
    <property type="component" value="Chromosome 10"/>
</dbReference>
<reference evidence="2 3" key="1">
    <citation type="submission" date="2024-04" db="EMBL/GenBank/DDBJ databases">
        <authorList>
            <person name="Fracassetti M."/>
        </authorList>
    </citation>
    <scope>NUCLEOTIDE SEQUENCE [LARGE SCALE GENOMIC DNA]</scope>
</reference>
<gene>
    <name evidence="2" type="ORF">LTRI10_LOCUS7904</name>
</gene>
<feature type="compositionally biased region" description="Basic and acidic residues" evidence="1">
    <location>
        <begin position="37"/>
        <end position="57"/>
    </location>
</feature>